<protein>
    <submittedName>
        <fullName evidence="2">Uncharacterized protein</fullName>
    </submittedName>
</protein>
<keyword evidence="1" id="KW-0472">Membrane</keyword>
<dbReference type="STRING" id="1637975.AN957_01955"/>
<name>A0A0Q3QIB7_9BACI</name>
<feature type="transmembrane region" description="Helical" evidence="1">
    <location>
        <begin position="186"/>
        <end position="206"/>
    </location>
</feature>
<dbReference type="Proteomes" id="UP000050996">
    <property type="component" value="Unassembled WGS sequence"/>
</dbReference>
<feature type="transmembrane region" description="Helical" evidence="1">
    <location>
        <begin position="135"/>
        <end position="154"/>
    </location>
</feature>
<evidence type="ECO:0000313" key="3">
    <source>
        <dbReference type="Proteomes" id="UP000050996"/>
    </source>
</evidence>
<reference evidence="2 3" key="1">
    <citation type="submission" date="2015-09" db="EMBL/GenBank/DDBJ databases">
        <title>Genome sequencing project for genomic taxonomy and phylogenomics of Bacillus-like bacteria.</title>
        <authorList>
            <person name="Liu B."/>
            <person name="Wang J."/>
            <person name="Zhu Y."/>
            <person name="Liu G."/>
            <person name="Chen Q."/>
            <person name="Chen Z."/>
            <person name="Lan J."/>
            <person name="Che J."/>
            <person name="Ge C."/>
            <person name="Shi H."/>
            <person name="Pan Z."/>
            <person name="Liu X."/>
        </authorList>
    </citation>
    <scope>NUCLEOTIDE SEQUENCE [LARGE SCALE GENOMIC DNA]</scope>
    <source>
        <strain evidence="2 3">FJAT-18043</strain>
    </source>
</reference>
<feature type="transmembrane region" description="Helical" evidence="1">
    <location>
        <begin position="109"/>
        <end position="129"/>
    </location>
</feature>
<feature type="transmembrane region" description="Helical" evidence="1">
    <location>
        <begin position="161"/>
        <end position="180"/>
    </location>
</feature>
<dbReference type="AlphaFoldDB" id="A0A0Q3QIB7"/>
<dbReference type="EMBL" id="LJIX01000006">
    <property type="protein sequence ID" value="KQL17521.1"/>
    <property type="molecule type" value="Genomic_DNA"/>
</dbReference>
<keyword evidence="1" id="KW-0812">Transmembrane</keyword>
<dbReference type="PATRIC" id="fig|1637975.4.peg.71"/>
<feature type="transmembrane region" description="Helical" evidence="1">
    <location>
        <begin position="58"/>
        <end position="78"/>
    </location>
</feature>
<dbReference type="RefSeq" id="WP_053478180.1">
    <property type="nucleotide sequence ID" value="NZ_CP041305.1"/>
</dbReference>
<evidence type="ECO:0000256" key="1">
    <source>
        <dbReference type="SAM" id="Phobius"/>
    </source>
</evidence>
<comment type="caution">
    <text evidence="2">The sequence shown here is derived from an EMBL/GenBank/DDBJ whole genome shotgun (WGS) entry which is preliminary data.</text>
</comment>
<organism evidence="2 3">
    <name type="scientific">Cytobacillus solani</name>
    <dbReference type="NCBI Taxonomy" id="1637975"/>
    <lineage>
        <taxon>Bacteria</taxon>
        <taxon>Bacillati</taxon>
        <taxon>Bacillota</taxon>
        <taxon>Bacilli</taxon>
        <taxon>Bacillales</taxon>
        <taxon>Bacillaceae</taxon>
        <taxon>Cytobacillus</taxon>
    </lineage>
</organism>
<sequence>MKKYDVGFAVAGSIMSILFFMIVNYVTSTEYLWFIYPSLALLLWPIGLYCAKQEKHKLFSILCSGLIILFLISENMIHSPVHPWSLYAIFPILWWPILIILGKRAKTMSIAWVGSISIILYYLILNILISPGYPWAIYPAFVVLWWPLSLYHALKKTFFTFSVHASLLIILFFITVNAVSSPNTIWAVYPIFCVLWWPLSMYYFVYKKRRVN</sequence>
<proteinExistence type="predicted"/>
<accession>A0A0Q3QIB7</accession>
<evidence type="ECO:0000313" key="2">
    <source>
        <dbReference type="EMBL" id="KQL17521.1"/>
    </source>
</evidence>
<feature type="transmembrane region" description="Helical" evidence="1">
    <location>
        <begin position="33"/>
        <end position="51"/>
    </location>
</feature>
<keyword evidence="3" id="KW-1185">Reference proteome</keyword>
<gene>
    <name evidence="2" type="ORF">AN957_01955</name>
</gene>
<keyword evidence="1" id="KW-1133">Transmembrane helix</keyword>
<feature type="transmembrane region" description="Helical" evidence="1">
    <location>
        <begin position="7"/>
        <end position="27"/>
    </location>
</feature>
<feature type="transmembrane region" description="Helical" evidence="1">
    <location>
        <begin position="84"/>
        <end position="102"/>
    </location>
</feature>